<keyword evidence="5" id="KW-0539">Nucleus</keyword>
<accession>A0A7N2LBI9</accession>
<dbReference type="FunFam" id="3.20.20.140:FF:000044">
    <property type="entry name" value="Polymerase/histidinol phosphatase-like protein"/>
    <property type="match status" value="1"/>
</dbReference>
<comment type="similarity">
    <text evidence="2">Belongs to the eukaryotic/archaeal RNase P protein component 3 family.</text>
</comment>
<dbReference type="RefSeq" id="XP_030956538.1">
    <property type="nucleotide sequence ID" value="XM_031100678.1"/>
</dbReference>
<feature type="region of interest" description="Disordered" evidence="6">
    <location>
        <begin position="602"/>
        <end position="623"/>
    </location>
</feature>
<dbReference type="PANTHER" id="PTHR13031:SF0">
    <property type="entry name" value="RIBONUCLEASE P PROTEIN SUBUNIT P30"/>
    <property type="match status" value="1"/>
</dbReference>
<dbReference type="InterPro" id="IPR016195">
    <property type="entry name" value="Pol/histidinol_Pase-like"/>
</dbReference>
<dbReference type="GO" id="GO:0003723">
    <property type="term" value="F:RNA binding"/>
    <property type="evidence" value="ECO:0007669"/>
    <property type="project" value="TreeGrafter"/>
</dbReference>
<keyword evidence="4" id="KW-0378">Hydrolase</keyword>
<dbReference type="Proteomes" id="UP000594261">
    <property type="component" value="Chromosome 3"/>
</dbReference>
<feature type="compositionally biased region" description="Polar residues" evidence="6">
    <location>
        <begin position="414"/>
        <end position="426"/>
    </location>
</feature>
<dbReference type="FunCoup" id="A0A7N2LBI9">
    <property type="interactions" value="559"/>
</dbReference>
<evidence type="ECO:0000313" key="7">
    <source>
        <dbReference type="EnsemblPlants" id="QL03p069904:mrna"/>
    </source>
</evidence>
<dbReference type="PANTHER" id="PTHR13031">
    <property type="entry name" value="RIBONUCLEASE P SUBUNIT P30"/>
    <property type="match status" value="1"/>
</dbReference>
<dbReference type="GO" id="GO:0005655">
    <property type="term" value="C:nucleolar ribonuclease P complex"/>
    <property type="evidence" value="ECO:0007669"/>
    <property type="project" value="TreeGrafter"/>
</dbReference>
<gene>
    <name evidence="7" type="primary">LOC115978807</name>
</gene>
<dbReference type="Gene3D" id="3.20.20.140">
    <property type="entry name" value="Metal-dependent hydrolases"/>
    <property type="match status" value="1"/>
</dbReference>
<reference evidence="7" key="2">
    <citation type="submission" date="2021-01" db="UniProtKB">
        <authorList>
            <consortium name="EnsemblPlants"/>
        </authorList>
    </citation>
    <scope>IDENTIFICATION</scope>
</reference>
<dbReference type="InterPro" id="IPR002738">
    <property type="entry name" value="RNase_P_p30"/>
</dbReference>
<keyword evidence="8" id="KW-1185">Reference proteome</keyword>
<sequence length="657" mass="72356">MGFFDLNIPYLDSSQSHKTTRTKLAVKAMELGYTGIAYNRTIKGVMSDHDRCSISPLTLSSLLNLVPSLSLSVNLHRDLLGVPRATPFRQYTRLTVVAENHSQSLALNSGNPVLKTYDLVAVKPLDQTVFDDACDKSEVDIIAIDFSERLPFRLKQAKVKAAIERGVYFEITYSDLIVDVQTRRQMISNAKLLVDWTRGKNLIFSSAAPSVNELRGPYDVANLSSLLGLSMERAKAAISKNCRTLIANALRKKQFFKDAIRVEAIPSGVQLDFNKTLASDWFKWDPISSGEGDLLLEDMVKSFSASSKVSKTIKAIDFASVIESMPSHGFQVKPLISQTEAVPQPPDNGTISLSAPEIVEVPATASGQPEQLGSLDLPKSDQNLAYDTALIHQASGCENSQNLYPPRDTAKALTNSEEIKTPTTTNKVEKDNTNGSDVNLPLDVAEKHDLKLLKCFSSCESQIALPNENVIFHALTRNLELDVPCDVDAKREILTLTEDVGLPATTNEEPKNTKSLEEVLGISMEVDTTNQENTCLALNGPPLPEHFLEGEQIREPGNEVAILADPIPIPESQIEMTIVDGSPVANHESIEVTMEEQRHGEADTCVHDPTSSQSISGKSRPKRRISHRAALFPFKRLLTPVTFKKRTNKMKSRVQMP</sequence>
<dbReference type="SUPFAM" id="SSF89550">
    <property type="entry name" value="PHP domain-like"/>
    <property type="match status" value="1"/>
</dbReference>
<reference evidence="7 8" key="1">
    <citation type="journal article" date="2016" name="G3 (Bethesda)">
        <title>First Draft Assembly and Annotation of the Genome of a California Endemic Oak Quercus lobata Nee (Fagaceae).</title>
        <authorList>
            <person name="Sork V.L."/>
            <person name="Fitz-Gibbon S.T."/>
            <person name="Puiu D."/>
            <person name="Crepeau M."/>
            <person name="Gugger P.F."/>
            <person name="Sherman R."/>
            <person name="Stevens K."/>
            <person name="Langley C.H."/>
            <person name="Pellegrini M."/>
            <person name="Salzberg S.L."/>
        </authorList>
    </citation>
    <scope>NUCLEOTIDE SEQUENCE [LARGE SCALE GENOMIC DNA]</scope>
    <source>
        <strain evidence="7 8">cv. SW786</strain>
    </source>
</reference>
<dbReference type="KEGG" id="qlo:115978807"/>
<evidence type="ECO:0000256" key="3">
    <source>
        <dbReference type="ARBA" id="ARBA00022694"/>
    </source>
</evidence>
<dbReference type="GeneID" id="115978807"/>
<dbReference type="EnsemblPlants" id="QL03p069904:mrna">
    <property type="protein sequence ID" value="QL03p069904:mrna"/>
    <property type="gene ID" value="QL03p069904"/>
</dbReference>
<dbReference type="GO" id="GO:0016787">
    <property type="term" value="F:hydrolase activity"/>
    <property type="evidence" value="ECO:0007669"/>
    <property type="project" value="UniProtKB-KW"/>
</dbReference>
<evidence type="ECO:0000256" key="4">
    <source>
        <dbReference type="ARBA" id="ARBA00022801"/>
    </source>
</evidence>
<dbReference type="Gramene" id="QL03p069904:mrna">
    <property type="protein sequence ID" value="QL03p069904:mrna"/>
    <property type="gene ID" value="QL03p069904"/>
</dbReference>
<dbReference type="Pfam" id="PF01876">
    <property type="entry name" value="RNase_P_p30"/>
    <property type="match status" value="1"/>
</dbReference>
<evidence type="ECO:0000256" key="5">
    <source>
        <dbReference type="ARBA" id="ARBA00023242"/>
    </source>
</evidence>
<dbReference type="OMA" id="SRNCRTI"/>
<dbReference type="InParanoid" id="A0A7N2LBI9"/>
<evidence type="ECO:0000256" key="2">
    <source>
        <dbReference type="ARBA" id="ARBA00007331"/>
    </source>
</evidence>
<protein>
    <submittedName>
        <fullName evidence="7">Uncharacterized protein</fullName>
    </submittedName>
</protein>
<evidence type="ECO:0000256" key="1">
    <source>
        <dbReference type="ARBA" id="ARBA00004123"/>
    </source>
</evidence>
<keyword evidence="3" id="KW-0819">tRNA processing</keyword>
<comment type="subcellular location">
    <subcellularLocation>
        <location evidence="1">Nucleus</location>
    </subcellularLocation>
</comment>
<dbReference type="AlphaFoldDB" id="A0A7N2LBI9"/>
<organism evidence="7 8">
    <name type="scientific">Quercus lobata</name>
    <name type="common">Valley oak</name>
    <dbReference type="NCBI Taxonomy" id="97700"/>
    <lineage>
        <taxon>Eukaryota</taxon>
        <taxon>Viridiplantae</taxon>
        <taxon>Streptophyta</taxon>
        <taxon>Embryophyta</taxon>
        <taxon>Tracheophyta</taxon>
        <taxon>Spermatophyta</taxon>
        <taxon>Magnoliopsida</taxon>
        <taxon>eudicotyledons</taxon>
        <taxon>Gunneridae</taxon>
        <taxon>Pentapetalae</taxon>
        <taxon>rosids</taxon>
        <taxon>fabids</taxon>
        <taxon>Fagales</taxon>
        <taxon>Fagaceae</taxon>
        <taxon>Quercus</taxon>
    </lineage>
</organism>
<dbReference type="EMBL" id="LRBV02000003">
    <property type="status" value="NOT_ANNOTATED_CDS"/>
    <property type="molecule type" value="Genomic_DNA"/>
</dbReference>
<proteinExistence type="inferred from homology"/>
<name>A0A7N2LBI9_QUELO</name>
<evidence type="ECO:0000313" key="8">
    <source>
        <dbReference type="Proteomes" id="UP000594261"/>
    </source>
</evidence>
<feature type="region of interest" description="Disordered" evidence="6">
    <location>
        <begin position="414"/>
        <end position="440"/>
    </location>
</feature>
<dbReference type="GO" id="GO:0008033">
    <property type="term" value="P:tRNA processing"/>
    <property type="evidence" value="ECO:0007669"/>
    <property type="project" value="UniProtKB-KW"/>
</dbReference>
<evidence type="ECO:0000256" key="6">
    <source>
        <dbReference type="SAM" id="MobiDB-lite"/>
    </source>
</evidence>
<dbReference type="OrthoDB" id="17948at2759"/>